<evidence type="ECO:0008006" key="3">
    <source>
        <dbReference type="Google" id="ProtNLM"/>
    </source>
</evidence>
<protein>
    <recommendedName>
        <fullName evidence="3">Integral membrane protein</fullName>
    </recommendedName>
</protein>
<dbReference type="InterPro" id="IPR039708">
    <property type="entry name" value="MT1774/Rv1733c-like"/>
</dbReference>
<keyword evidence="2" id="KW-1185">Reference proteome</keyword>
<dbReference type="Proteomes" id="UP001601303">
    <property type="component" value="Unassembled WGS sequence"/>
</dbReference>
<comment type="caution">
    <text evidence="1">The sequence shown here is derived from an EMBL/GenBank/DDBJ whole genome shotgun (WGS) entry which is preliminary data.</text>
</comment>
<sequence>MRKAKRGKVLGWRWRCNELRRHSDAVEAWIVLAAWAFATAGGTVAGVAGAQAVEAVQARSGAAHRPASAVVLGTVPRSTRAPATYGRVLANVRWTDAQGTVRTGTADVQAGTTVGGTVPVWTDGHGHLVDKPASPAVVTARVVMGGTGVGLAGGLFVLAGGRLIRLRVERRATERWGEEWEQAGARWGRRTG</sequence>
<dbReference type="EMBL" id="JBIAHM010000050">
    <property type="protein sequence ID" value="MFE9606898.1"/>
    <property type="molecule type" value="Genomic_DNA"/>
</dbReference>
<proteinExistence type="predicted"/>
<reference evidence="1 2" key="1">
    <citation type="submission" date="2024-10" db="EMBL/GenBank/DDBJ databases">
        <title>The Natural Products Discovery Center: Release of the First 8490 Sequenced Strains for Exploring Actinobacteria Biosynthetic Diversity.</title>
        <authorList>
            <person name="Kalkreuter E."/>
            <person name="Kautsar S.A."/>
            <person name="Yang D."/>
            <person name="Bader C.D."/>
            <person name="Teijaro C.N."/>
            <person name="Fluegel L."/>
            <person name="Davis C.M."/>
            <person name="Simpson J.R."/>
            <person name="Lauterbach L."/>
            <person name="Steele A.D."/>
            <person name="Gui C."/>
            <person name="Meng S."/>
            <person name="Li G."/>
            <person name="Viehrig K."/>
            <person name="Ye F."/>
            <person name="Su P."/>
            <person name="Kiefer A.F."/>
            <person name="Nichols A."/>
            <person name="Cepeda A.J."/>
            <person name="Yan W."/>
            <person name="Fan B."/>
            <person name="Jiang Y."/>
            <person name="Adhikari A."/>
            <person name="Zheng C.-J."/>
            <person name="Schuster L."/>
            <person name="Cowan T.M."/>
            <person name="Smanski M.J."/>
            <person name="Chevrette M.G."/>
            <person name="De Carvalho L.P.S."/>
            <person name="Shen B."/>
        </authorList>
    </citation>
    <scope>NUCLEOTIDE SEQUENCE [LARGE SCALE GENOMIC DNA]</scope>
    <source>
        <strain evidence="1 2">NPDC006488</strain>
    </source>
</reference>
<dbReference type="RefSeq" id="WP_388115751.1">
    <property type="nucleotide sequence ID" value="NZ_JBIAHM010000050.1"/>
</dbReference>
<evidence type="ECO:0000313" key="1">
    <source>
        <dbReference type="EMBL" id="MFE9606898.1"/>
    </source>
</evidence>
<dbReference type="PANTHER" id="PTHR42305:SF1">
    <property type="entry name" value="MEMBRANE PROTEIN RV1733C-RELATED"/>
    <property type="match status" value="1"/>
</dbReference>
<accession>A0ABW6MMU9</accession>
<gene>
    <name evidence="1" type="ORF">ACFYNQ_51275</name>
</gene>
<organism evidence="1 2">
    <name type="scientific">Streptomyces hokutonensis</name>
    <dbReference type="NCBI Taxonomy" id="1306990"/>
    <lineage>
        <taxon>Bacteria</taxon>
        <taxon>Bacillati</taxon>
        <taxon>Actinomycetota</taxon>
        <taxon>Actinomycetes</taxon>
        <taxon>Kitasatosporales</taxon>
        <taxon>Streptomycetaceae</taxon>
        <taxon>Streptomyces</taxon>
    </lineage>
</organism>
<dbReference type="PANTHER" id="PTHR42305">
    <property type="entry name" value="MEMBRANE PROTEIN RV1733C-RELATED"/>
    <property type="match status" value="1"/>
</dbReference>
<name>A0ABW6MMU9_9ACTN</name>
<evidence type="ECO:0000313" key="2">
    <source>
        <dbReference type="Proteomes" id="UP001601303"/>
    </source>
</evidence>